<evidence type="ECO:0000256" key="1">
    <source>
        <dbReference type="ARBA" id="ARBA00023002"/>
    </source>
</evidence>
<dbReference type="InterPro" id="IPR050631">
    <property type="entry name" value="PheA/TfdB_FAD_monoxygenase"/>
</dbReference>
<keyword evidence="1" id="KW-0560">Oxidoreductase</keyword>
<dbReference type="Proteomes" id="UP000198507">
    <property type="component" value="Unassembled WGS sequence"/>
</dbReference>
<evidence type="ECO:0000259" key="2">
    <source>
        <dbReference type="Pfam" id="PF01494"/>
    </source>
</evidence>
<dbReference type="Pfam" id="PF01494">
    <property type="entry name" value="FAD_binding_3"/>
    <property type="match status" value="1"/>
</dbReference>
<dbReference type="PANTHER" id="PTHR43476">
    <property type="entry name" value="3-(3-HYDROXY-PHENYL)PROPIONATE/3-HYDROXYCINNAMIC ACID HYDROXYLASE"/>
    <property type="match status" value="1"/>
</dbReference>
<dbReference type="PRINTS" id="PR00420">
    <property type="entry name" value="RNGMNOXGNASE"/>
</dbReference>
<protein>
    <submittedName>
        <fullName evidence="3">2-polyprenyl-6-methoxyphenol hydroxylase</fullName>
    </submittedName>
</protein>
<reference evidence="4" key="1">
    <citation type="submission" date="2016-10" db="EMBL/GenBank/DDBJ databases">
        <authorList>
            <person name="Varghese N."/>
            <person name="Submissions S."/>
        </authorList>
    </citation>
    <scope>NUCLEOTIDE SEQUENCE [LARGE SCALE GENOMIC DNA]</scope>
    <source>
        <strain evidence="4">DSM 44209</strain>
    </source>
</reference>
<dbReference type="InterPro" id="IPR002938">
    <property type="entry name" value="FAD-bd"/>
</dbReference>
<dbReference type="InterPro" id="IPR036188">
    <property type="entry name" value="FAD/NAD-bd_sf"/>
</dbReference>
<dbReference type="EMBL" id="FOIE01000003">
    <property type="protein sequence ID" value="SET28064.1"/>
    <property type="molecule type" value="Genomic_DNA"/>
</dbReference>
<dbReference type="AlphaFoldDB" id="A0A1I0D744"/>
<proteinExistence type="predicted"/>
<dbReference type="NCBIfam" id="NF004834">
    <property type="entry name" value="PRK06185.1-3"/>
    <property type="match status" value="1"/>
</dbReference>
<gene>
    <name evidence="3" type="ORF">SAMN04488546_1965</name>
</gene>
<dbReference type="Gene3D" id="3.50.50.60">
    <property type="entry name" value="FAD/NAD(P)-binding domain"/>
    <property type="match status" value="2"/>
</dbReference>
<dbReference type="PANTHER" id="PTHR43476:SF5">
    <property type="entry name" value="FAD-DEPENDENT MONOOXYGENASE"/>
    <property type="match status" value="1"/>
</dbReference>
<dbReference type="RefSeq" id="WP_217638102.1">
    <property type="nucleotide sequence ID" value="NZ_FOIE01000003.1"/>
</dbReference>
<sequence length="432" mass="46977">MTGGDDAMAPQSPPAASTVCIAGCGPAGAVLGLLLARAGIDVVVLEEHADFLRDFRGDTVHASTMQVLAELDLLEGFQALPQQRTTNITLMTDDGSIPLGDFTRLPGRFQCLSMVPQYEFLDFLTTEAARYPSFALHRRVEVVGLIEENGTVTGVRYRRTDGNDTEAELRALLTVAADGRHSAVRRAAGMSVVEFGAPLDVLWYRLPKSPGDPQASFARLVPGRLLPMIDRGSYWQGAYTMPKGTVASLRAAGIEALRADVERAMPFLGDRVRTALRSWDDTGFLEVRVNRLRRWYRPGLLFIGDAAHAMSPVAGIGINLAIQDAVATANALVPALRAGAVTTRDLRRVQRRRDLPTRVTQLVQRAVQRQVFGAAGDPVPPRGVPVPLRLMSRVPPLLRLFSRFMAIGIRNEHVAFPTHAASAVLVPARSPR</sequence>
<organism evidence="3 4">
    <name type="scientific">Geodermatophilus poikilotrophus</name>
    <dbReference type="NCBI Taxonomy" id="1333667"/>
    <lineage>
        <taxon>Bacteria</taxon>
        <taxon>Bacillati</taxon>
        <taxon>Actinomycetota</taxon>
        <taxon>Actinomycetes</taxon>
        <taxon>Geodermatophilales</taxon>
        <taxon>Geodermatophilaceae</taxon>
        <taxon>Geodermatophilus</taxon>
    </lineage>
</organism>
<keyword evidence="4" id="KW-1185">Reference proteome</keyword>
<dbReference type="SUPFAM" id="SSF51905">
    <property type="entry name" value="FAD/NAD(P)-binding domain"/>
    <property type="match status" value="1"/>
</dbReference>
<evidence type="ECO:0000313" key="4">
    <source>
        <dbReference type="Proteomes" id="UP000198507"/>
    </source>
</evidence>
<name>A0A1I0D744_9ACTN</name>
<dbReference type="GO" id="GO:0016491">
    <property type="term" value="F:oxidoreductase activity"/>
    <property type="evidence" value="ECO:0007669"/>
    <property type="project" value="UniProtKB-KW"/>
</dbReference>
<evidence type="ECO:0000313" key="3">
    <source>
        <dbReference type="EMBL" id="SET28064.1"/>
    </source>
</evidence>
<dbReference type="GO" id="GO:0071949">
    <property type="term" value="F:FAD binding"/>
    <property type="evidence" value="ECO:0007669"/>
    <property type="project" value="InterPro"/>
</dbReference>
<feature type="domain" description="FAD-binding" evidence="2">
    <location>
        <begin position="18"/>
        <end position="361"/>
    </location>
</feature>
<accession>A0A1I0D744</accession>